<dbReference type="PROSITE" id="PS50111">
    <property type="entry name" value="CHEMOTAXIS_TRANSDUC_2"/>
    <property type="match status" value="1"/>
</dbReference>
<gene>
    <name evidence="7" type="ORF">C2E25_02125</name>
</gene>
<evidence type="ECO:0000313" key="7">
    <source>
        <dbReference type="EMBL" id="PNU21375.1"/>
    </source>
</evidence>
<evidence type="ECO:0000259" key="6">
    <source>
        <dbReference type="PROSITE" id="PS50885"/>
    </source>
</evidence>
<dbReference type="InterPro" id="IPR003660">
    <property type="entry name" value="HAMP_dom"/>
</dbReference>
<feature type="transmembrane region" description="Helical" evidence="4">
    <location>
        <begin position="57"/>
        <end position="80"/>
    </location>
</feature>
<keyword evidence="1 3" id="KW-0807">Transducer</keyword>
<feature type="domain" description="HAMP" evidence="6">
    <location>
        <begin position="77"/>
        <end position="131"/>
    </location>
</feature>
<dbReference type="EMBL" id="PPFX01000003">
    <property type="protein sequence ID" value="PNU21375.1"/>
    <property type="molecule type" value="Genomic_DNA"/>
</dbReference>
<evidence type="ECO:0000259" key="5">
    <source>
        <dbReference type="PROSITE" id="PS50111"/>
    </source>
</evidence>
<dbReference type="GO" id="GO:0007165">
    <property type="term" value="P:signal transduction"/>
    <property type="evidence" value="ECO:0007669"/>
    <property type="project" value="UniProtKB-KW"/>
</dbReference>
<evidence type="ECO:0000313" key="8">
    <source>
        <dbReference type="Proteomes" id="UP000236340"/>
    </source>
</evidence>
<dbReference type="PROSITE" id="PS50885">
    <property type="entry name" value="HAMP"/>
    <property type="match status" value="1"/>
</dbReference>
<sequence length="579" mass="63882">MSFFMSLYKTLENSFFNTLTRKLVGNFSFLIFLQLLLVIVTWSGVVGALGLSLKETVLAMAGLSILCMIGSLLFLCFLFVRPVHRLNRQLSSMCEGDADLESRLTVPTCDEFHDLADNYNAFIRRLRETVLSLRQMGVNIAIGSAKVVNRVADTAGKADSQEQLAQAIFSRSREATGALAGISDNTRQIAATTSHSLETARATFDDFQQLSGSMEEMLERVQKHDATIQEMGDMSRDIGKIIGLIQGISFQTGLLALNAAIEAARAGQAGKGFSVVAGEVKKLAEEANRASEQIATQITDMLTNIDTALTEADGINRFAEQTMEVSGRARSSFQGMIEEFEANHARLAEITASVEEVASANQQVHARVGEIGELSRAVVGQMEQSRSVAVDLQRTSEDMQQLMATFRTGTGAFEELLQRARGFQARARNWLDSLARQGVDIFDAVYQPIAGTDPQKYTTRYDRHFDRRVREIYDRELAGLAGGIYAIWVDGNGYAPTHNSMFAQPLSGDAETDLVNSRDKRLFDDPTGLRSARNREPFLLQTYMRDTGEILSDLSLPVEIDGRHWGAIRIGFDPALLLQ</sequence>
<keyword evidence="4" id="KW-1133">Transmembrane helix</keyword>
<comment type="caution">
    <text evidence="7">The sequence shown here is derived from an EMBL/GenBank/DDBJ whole genome shotgun (WGS) entry which is preliminary data.</text>
</comment>
<dbReference type="GO" id="GO:0016020">
    <property type="term" value="C:membrane"/>
    <property type="evidence" value="ECO:0007669"/>
    <property type="project" value="InterPro"/>
</dbReference>
<dbReference type="Gene3D" id="1.10.287.950">
    <property type="entry name" value="Methyl-accepting chemotaxis protein"/>
    <property type="match status" value="1"/>
</dbReference>
<dbReference type="Proteomes" id="UP000236340">
    <property type="component" value="Unassembled WGS sequence"/>
</dbReference>
<feature type="transmembrane region" description="Helical" evidence="4">
    <location>
        <begin position="29"/>
        <end position="51"/>
    </location>
</feature>
<evidence type="ECO:0008006" key="9">
    <source>
        <dbReference type="Google" id="ProtNLM"/>
    </source>
</evidence>
<evidence type="ECO:0000256" key="2">
    <source>
        <dbReference type="ARBA" id="ARBA00029447"/>
    </source>
</evidence>
<dbReference type="Pfam" id="PF00015">
    <property type="entry name" value="MCPsignal"/>
    <property type="match status" value="1"/>
</dbReference>
<dbReference type="AlphaFoldDB" id="A0A2K2HDJ9"/>
<comment type="similarity">
    <text evidence="2">Belongs to the methyl-accepting chemotaxis (MCP) protein family.</text>
</comment>
<accession>A0A2K2HDJ9</accession>
<dbReference type="SUPFAM" id="SSF58104">
    <property type="entry name" value="Methyl-accepting chemotaxis protein (MCP) signaling domain"/>
    <property type="match status" value="1"/>
</dbReference>
<protein>
    <recommendedName>
        <fullName evidence="9">Methyl-accepting chemotaxis protein</fullName>
    </recommendedName>
</protein>
<evidence type="ECO:0000256" key="1">
    <source>
        <dbReference type="ARBA" id="ARBA00023224"/>
    </source>
</evidence>
<evidence type="ECO:0000256" key="3">
    <source>
        <dbReference type="PROSITE-ProRule" id="PRU00284"/>
    </source>
</evidence>
<proteinExistence type="inferred from homology"/>
<feature type="domain" description="Methyl-accepting transducer" evidence="5">
    <location>
        <begin position="136"/>
        <end position="372"/>
    </location>
</feature>
<reference evidence="7 8" key="1">
    <citation type="journal article" date="2018" name="Genome Announc.">
        <title>Genome Sequence of Geothermobacter sp. HR-1 Iron Reducer from the Loihi Seamount.</title>
        <authorList>
            <person name="Smith H."/>
            <person name="Abuyen K."/>
            <person name="Tremblay J."/>
            <person name="Savalia P."/>
            <person name="Perez-Rodriguez I."/>
            <person name="Emerson D."/>
            <person name="Tully B."/>
            <person name="Amend J."/>
        </authorList>
    </citation>
    <scope>NUCLEOTIDE SEQUENCE [LARGE SCALE GENOMIC DNA]</scope>
    <source>
        <strain evidence="7 8">HR-1</strain>
    </source>
</reference>
<dbReference type="CDD" id="cd06225">
    <property type="entry name" value="HAMP"/>
    <property type="match status" value="1"/>
</dbReference>
<keyword evidence="4" id="KW-0472">Membrane</keyword>
<name>A0A2K2HDJ9_9BACT</name>
<dbReference type="InterPro" id="IPR004089">
    <property type="entry name" value="MCPsignal_dom"/>
</dbReference>
<dbReference type="PANTHER" id="PTHR32089">
    <property type="entry name" value="METHYL-ACCEPTING CHEMOTAXIS PROTEIN MCPB"/>
    <property type="match status" value="1"/>
</dbReference>
<organism evidence="7 8">
    <name type="scientific">Geothermobacter hydrogeniphilus</name>
    <dbReference type="NCBI Taxonomy" id="1969733"/>
    <lineage>
        <taxon>Bacteria</taxon>
        <taxon>Pseudomonadati</taxon>
        <taxon>Thermodesulfobacteriota</taxon>
        <taxon>Desulfuromonadia</taxon>
        <taxon>Desulfuromonadales</taxon>
        <taxon>Geothermobacteraceae</taxon>
        <taxon>Geothermobacter</taxon>
    </lineage>
</organism>
<evidence type="ECO:0000256" key="4">
    <source>
        <dbReference type="SAM" id="Phobius"/>
    </source>
</evidence>
<dbReference type="PANTHER" id="PTHR32089:SF112">
    <property type="entry name" value="LYSOZYME-LIKE PROTEIN-RELATED"/>
    <property type="match status" value="1"/>
</dbReference>
<dbReference type="SMART" id="SM00304">
    <property type="entry name" value="HAMP"/>
    <property type="match status" value="2"/>
</dbReference>
<dbReference type="SMART" id="SM00283">
    <property type="entry name" value="MA"/>
    <property type="match status" value="1"/>
</dbReference>
<dbReference type="Pfam" id="PF00672">
    <property type="entry name" value="HAMP"/>
    <property type="match status" value="1"/>
</dbReference>
<keyword evidence="4" id="KW-0812">Transmembrane</keyword>